<organism evidence="1 2">
    <name type="scientific">Ampelomyces quisqualis</name>
    <name type="common">Powdery mildew agent</name>
    <dbReference type="NCBI Taxonomy" id="50730"/>
    <lineage>
        <taxon>Eukaryota</taxon>
        <taxon>Fungi</taxon>
        <taxon>Dikarya</taxon>
        <taxon>Ascomycota</taxon>
        <taxon>Pezizomycotina</taxon>
        <taxon>Dothideomycetes</taxon>
        <taxon>Pleosporomycetidae</taxon>
        <taxon>Pleosporales</taxon>
        <taxon>Pleosporineae</taxon>
        <taxon>Phaeosphaeriaceae</taxon>
        <taxon>Ampelomyces</taxon>
    </lineage>
</organism>
<sequence length="288" mass="33764">MAPQQKSYLSNLPGEIKNQIFDLVLAEPNKIIPTKANVPNEFRLINRQLHEESRFLEFKLADKLTIHCDLNDKEQPGVMQQLITFAKHIPAPAFDHIRTIYLTYTLEAWYTFPYIADDPYQNIDLSSVSFQTLYAGRDIPESTTLRLTLDEFCLEHPQVQVRHTLTEFFIGAVHADESIAALIFLFQGIYYTYSLRGQLPPMWMRELESFKTHLYYMLRNVRKRQEFQAPNIKFYPVFTTFDGARFKQELLQTPTRSWVGREIINDITSRGLLDQCVEMARKWVEEGI</sequence>
<protein>
    <submittedName>
        <fullName evidence="1">Uncharacterized protein</fullName>
    </submittedName>
</protein>
<dbReference type="EMBL" id="ML979135">
    <property type="protein sequence ID" value="KAF1916020.1"/>
    <property type="molecule type" value="Genomic_DNA"/>
</dbReference>
<dbReference type="Proteomes" id="UP000800096">
    <property type="component" value="Unassembled WGS sequence"/>
</dbReference>
<keyword evidence="2" id="KW-1185">Reference proteome</keyword>
<gene>
    <name evidence="1" type="ORF">BDU57DRAFT_573585</name>
</gene>
<evidence type="ECO:0000313" key="2">
    <source>
        <dbReference type="Proteomes" id="UP000800096"/>
    </source>
</evidence>
<accession>A0A6A5QMK9</accession>
<dbReference type="AlphaFoldDB" id="A0A6A5QMK9"/>
<dbReference type="OrthoDB" id="3666780at2759"/>
<reference evidence="1" key="1">
    <citation type="journal article" date="2020" name="Stud. Mycol.">
        <title>101 Dothideomycetes genomes: a test case for predicting lifestyles and emergence of pathogens.</title>
        <authorList>
            <person name="Haridas S."/>
            <person name="Albert R."/>
            <person name="Binder M."/>
            <person name="Bloem J."/>
            <person name="Labutti K."/>
            <person name="Salamov A."/>
            <person name="Andreopoulos B."/>
            <person name="Baker S."/>
            <person name="Barry K."/>
            <person name="Bills G."/>
            <person name="Bluhm B."/>
            <person name="Cannon C."/>
            <person name="Castanera R."/>
            <person name="Culley D."/>
            <person name="Daum C."/>
            <person name="Ezra D."/>
            <person name="Gonzalez J."/>
            <person name="Henrissat B."/>
            <person name="Kuo A."/>
            <person name="Liang C."/>
            <person name="Lipzen A."/>
            <person name="Lutzoni F."/>
            <person name="Magnuson J."/>
            <person name="Mondo S."/>
            <person name="Nolan M."/>
            <person name="Ohm R."/>
            <person name="Pangilinan J."/>
            <person name="Park H.-J."/>
            <person name="Ramirez L."/>
            <person name="Alfaro M."/>
            <person name="Sun H."/>
            <person name="Tritt A."/>
            <person name="Yoshinaga Y."/>
            <person name="Zwiers L.-H."/>
            <person name="Turgeon B."/>
            <person name="Goodwin S."/>
            <person name="Spatafora J."/>
            <person name="Crous P."/>
            <person name="Grigoriev I."/>
        </authorList>
    </citation>
    <scope>NUCLEOTIDE SEQUENCE</scope>
    <source>
        <strain evidence="1">HMLAC05119</strain>
    </source>
</reference>
<evidence type="ECO:0000313" key="1">
    <source>
        <dbReference type="EMBL" id="KAF1916020.1"/>
    </source>
</evidence>
<name>A0A6A5QMK9_AMPQU</name>
<proteinExistence type="predicted"/>